<comment type="similarity">
    <text evidence="1">Belongs to the peptidase C1 family.</text>
</comment>
<accession>A0ABD7DPB4</accession>
<evidence type="ECO:0000313" key="4">
    <source>
        <dbReference type="EMBL" id="QRY18576.1"/>
    </source>
</evidence>
<keyword evidence="4" id="KW-0614">Plasmid</keyword>
<keyword evidence="2" id="KW-1015">Disulfide bond</keyword>
<evidence type="ECO:0000259" key="3">
    <source>
        <dbReference type="SMART" id="SM00645"/>
    </source>
</evidence>
<dbReference type="EMBL" id="CP070340">
    <property type="protein sequence ID" value="QRY18576.1"/>
    <property type="molecule type" value="Genomic_DNA"/>
</dbReference>
<evidence type="ECO:0000256" key="1">
    <source>
        <dbReference type="ARBA" id="ARBA00008455"/>
    </source>
</evidence>
<dbReference type="CDD" id="cd02248">
    <property type="entry name" value="Peptidase_C1A"/>
    <property type="match status" value="1"/>
</dbReference>
<name>A0ABD7DPB4_BACCE</name>
<reference evidence="4 5" key="1">
    <citation type="submission" date="2021-02" db="EMBL/GenBank/DDBJ databases">
        <title>Bacillus cereus VKM B-370.</title>
        <authorList>
            <person name="Kazantseva O.A."/>
            <person name="Piligrimova E.G."/>
            <person name="Buzikov R.M."/>
            <person name="Shadrin A.M."/>
        </authorList>
    </citation>
    <scope>NUCLEOTIDE SEQUENCE [LARGE SCALE GENOMIC DNA]</scope>
    <source>
        <strain evidence="4 5">VKM B-370</strain>
        <plasmid evidence="4 5">pVKMB-370_1</plasmid>
    </source>
</reference>
<dbReference type="Proteomes" id="UP000663613">
    <property type="component" value="Plasmid pVKMB-370_1"/>
</dbReference>
<dbReference type="Pfam" id="PF00112">
    <property type="entry name" value="Peptidase_C1"/>
    <property type="match status" value="1"/>
</dbReference>
<dbReference type="PROSITE" id="PS00639">
    <property type="entry name" value="THIOL_PROTEASE_HIS"/>
    <property type="match status" value="1"/>
</dbReference>
<evidence type="ECO:0000256" key="2">
    <source>
        <dbReference type="ARBA" id="ARBA00023157"/>
    </source>
</evidence>
<dbReference type="InterPro" id="IPR039417">
    <property type="entry name" value="Peptidase_C1A_papain-like"/>
</dbReference>
<sequence>MNNQHEKELEHINNELSKNNNPWQAEINNLFTLTLDEKKKYLGAILPPTGPVIENISLTENSTEAINIPQSYDLRNVNGNNFVTSVKFQKECGSCVAFGLIATVESTLRLQRNDPNLAVDLSEAHLFFCHGKDSGINCSSGWWVKDALIPFNEKGVVDEDCYKYDDGLAKKDCSGLCSDSNNRLMKIQGYENLTNNPTKIKEWISSNKGPVCSTFVVYNDFFSYKNGVYKHLSGSLAGGHCVAIIGYDDDQGCWICKNSWDSLWGDQGFFRIAYGECDIEKRENYGVYL</sequence>
<dbReference type="AlphaFoldDB" id="A0ABD7DPB4"/>
<dbReference type="PANTHER" id="PTHR12411">
    <property type="entry name" value="CYSTEINE PROTEASE FAMILY C1-RELATED"/>
    <property type="match status" value="1"/>
</dbReference>
<gene>
    <name evidence="4" type="ORF">JTF64_28100</name>
</gene>
<protein>
    <submittedName>
        <fullName evidence="4">Peptidase C1</fullName>
    </submittedName>
</protein>
<dbReference type="PROSITE" id="PS00640">
    <property type="entry name" value="THIOL_PROTEASE_ASN"/>
    <property type="match status" value="1"/>
</dbReference>
<dbReference type="SMART" id="SM00645">
    <property type="entry name" value="Pept_C1"/>
    <property type="match status" value="1"/>
</dbReference>
<dbReference type="Gene3D" id="3.90.70.10">
    <property type="entry name" value="Cysteine proteinases"/>
    <property type="match status" value="1"/>
</dbReference>
<dbReference type="InterPro" id="IPR000668">
    <property type="entry name" value="Peptidase_C1A_C"/>
</dbReference>
<organism evidence="4 5">
    <name type="scientific">Bacillus cereus</name>
    <dbReference type="NCBI Taxonomy" id="1396"/>
    <lineage>
        <taxon>Bacteria</taxon>
        <taxon>Bacillati</taxon>
        <taxon>Bacillota</taxon>
        <taxon>Bacilli</taxon>
        <taxon>Bacillales</taxon>
        <taxon>Bacillaceae</taxon>
        <taxon>Bacillus</taxon>
        <taxon>Bacillus cereus group</taxon>
    </lineage>
</organism>
<dbReference type="SUPFAM" id="SSF54001">
    <property type="entry name" value="Cysteine proteinases"/>
    <property type="match status" value="1"/>
</dbReference>
<feature type="domain" description="Peptidase C1A papain C-terminal" evidence="3">
    <location>
        <begin position="68"/>
        <end position="287"/>
    </location>
</feature>
<geneLocation type="plasmid" evidence="4 5">
    <name>pVKMB-370_1</name>
</geneLocation>
<dbReference type="RefSeq" id="WP_097826561.1">
    <property type="nucleotide sequence ID" value="NZ_CAKJWR010000001.1"/>
</dbReference>
<proteinExistence type="inferred from homology"/>
<evidence type="ECO:0000313" key="5">
    <source>
        <dbReference type="Proteomes" id="UP000663613"/>
    </source>
</evidence>
<dbReference type="InterPro" id="IPR025660">
    <property type="entry name" value="Pept_his_AS"/>
</dbReference>
<dbReference type="InterPro" id="IPR025661">
    <property type="entry name" value="Pept_asp_AS"/>
</dbReference>
<dbReference type="InterPro" id="IPR013128">
    <property type="entry name" value="Peptidase_C1A"/>
</dbReference>
<dbReference type="InterPro" id="IPR038765">
    <property type="entry name" value="Papain-like_cys_pep_sf"/>
</dbReference>